<protein>
    <submittedName>
        <fullName evidence="1">Uncharacterized protein</fullName>
    </submittedName>
</protein>
<dbReference type="EMBL" id="CP014503">
    <property type="protein sequence ID" value="ANB14640.1"/>
    <property type="molecule type" value="Genomic_DNA"/>
</dbReference>
<dbReference type="RefSeq" id="XP_018737117.1">
    <property type="nucleotide sequence ID" value="XM_018879177.1"/>
</dbReference>
<evidence type="ECO:0000313" key="2">
    <source>
        <dbReference type="Proteomes" id="UP000189580"/>
    </source>
</evidence>
<dbReference type="Proteomes" id="UP000189580">
    <property type="component" value="Chromosome b"/>
</dbReference>
<accession>A0A161HG45</accession>
<reference evidence="1 2" key="1">
    <citation type="submission" date="2016-02" db="EMBL/GenBank/DDBJ databases">
        <title>Complete genome sequence and transcriptome regulation of the pentose utilising yeast Sugiyamaella lignohabitans.</title>
        <authorList>
            <person name="Bellasio M."/>
            <person name="Peymann A."/>
            <person name="Valli M."/>
            <person name="Sipitzky M."/>
            <person name="Graf A."/>
            <person name="Sauer M."/>
            <person name="Marx H."/>
            <person name="Mattanovich D."/>
        </authorList>
    </citation>
    <scope>NUCLEOTIDE SEQUENCE [LARGE SCALE GENOMIC DNA]</scope>
    <source>
        <strain evidence="1 2">CBS 10342</strain>
    </source>
</reference>
<sequence>MSRSLSKPSDFTGGIELEKIIASNRTKPLVIFIEGTTSNGKGLLPFVSNVPISALPANTDIYPSVLKYTPPDPSTTPIPGSLPGWVIKVLSTQMTITARIKFANKLSTNPQNNEAAFANEIADSITRVGRIRKLGPAVDLAAKREFLSAWYRGRSS</sequence>
<dbReference type="AlphaFoldDB" id="A0A161HG45"/>
<dbReference type="SUPFAM" id="SSF69593">
    <property type="entry name" value="Glycerol-3-phosphate (1)-acyltransferase"/>
    <property type="match status" value="1"/>
</dbReference>
<dbReference type="OrthoDB" id="272512at2759"/>
<name>A0A161HG45_9ASCO</name>
<gene>
    <name evidence="1" type="ORF">AWJ20_2245</name>
</gene>
<keyword evidence="2" id="KW-1185">Reference proteome</keyword>
<dbReference type="GeneID" id="30034135"/>
<organism evidence="1 2">
    <name type="scientific">Sugiyamaella lignohabitans</name>
    <dbReference type="NCBI Taxonomy" id="796027"/>
    <lineage>
        <taxon>Eukaryota</taxon>
        <taxon>Fungi</taxon>
        <taxon>Dikarya</taxon>
        <taxon>Ascomycota</taxon>
        <taxon>Saccharomycotina</taxon>
        <taxon>Dipodascomycetes</taxon>
        <taxon>Dipodascales</taxon>
        <taxon>Trichomonascaceae</taxon>
        <taxon>Sugiyamaella</taxon>
    </lineage>
</organism>
<dbReference type="KEGG" id="slb:AWJ20_2245"/>
<evidence type="ECO:0000313" key="1">
    <source>
        <dbReference type="EMBL" id="ANB14640.1"/>
    </source>
</evidence>
<proteinExistence type="predicted"/>